<name>A0AAE1D7Q0_9GAST</name>
<feature type="non-terminal residue" evidence="1">
    <location>
        <position position="1"/>
    </location>
</feature>
<dbReference type="Proteomes" id="UP001283361">
    <property type="component" value="Unassembled WGS sequence"/>
</dbReference>
<sequence length="63" mass="7059">YLLDVILHRSSLKYEPSEFDLMDHEVIQLQADHGQGGRKVEPGLLTIGQVGTCCTSSRLSFRL</sequence>
<dbReference type="AlphaFoldDB" id="A0AAE1D7Q0"/>
<organism evidence="1 2">
    <name type="scientific">Elysia crispata</name>
    <name type="common">lettuce slug</name>
    <dbReference type="NCBI Taxonomy" id="231223"/>
    <lineage>
        <taxon>Eukaryota</taxon>
        <taxon>Metazoa</taxon>
        <taxon>Spiralia</taxon>
        <taxon>Lophotrochozoa</taxon>
        <taxon>Mollusca</taxon>
        <taxon>Gastropoda</taxon>
        <taxon>Heterobranchia</taxon>
        <taxon>Euthyneura</taxon>
        <taxon>Panpulmonata</taxon>
        <taxon>Sacoglossa</taxon>
        <taxon>Placobranchoidea</taxon>
        <taxon>Plakobranchidae</taxon>
        <taxon>Elysia</taxon>
    </lineage>
</organism>
<keyword evidence="2" id="KW-1185">Reference proteome</keyword>
<proteinExistence type="predicted"/>
<protein>
    <submittedName>
        <fullName evidence="1">Uncharacterized protein</fullName>
    </submittedName>
</protein>
<evidence type="ECO:0000313" key="1">
    <source>
        <dbReference type="EMBL" id="KAK3760396.1"/>
    </source>
</evidence>
<accession>A0AAE1D7Q0</accession>
<reference evidence="1" key="1">
    <citation type="journal article" date="2023" name="G3 (Bethesda)">
        <title>A reference genome for the long-term kleptoplast-retaining sea slug Elysia crispata morphotype clarki.</title>
        <authorList>
            <person name="Eastman K.E."/>
            <person name="Pendleton A.L."/>
            <person name="Shaikh M.A."/>
            <person name="Suttiyut T."/>
            <person name="Ogas R."/>
            <person name="Tomko P."/>
            <person name="Gavelis G."/>
            <person name="Widhalm J.R."/>
            <person name="Wisecaver J.H."/>
        </authorList>
    </citation>
    <scope>NUCLEOTIDE SEQUENCE</scope>
    <source>
        <strain evidence="1">ECLA1</strain>
    </source>
</reference>
<dbReference type="EMBL" id="JAWDGP010004987">
    <property type="protein sequence ID" value="KAK3760396.1"/>
    <property type="molecule type" value="Genomic_DNA"/>
</dbReference>
<evidence type="ECO:0000313" key="2">
    <source>
        <dbReference type="Proteomes" id="UP001283361"/>
    </source>
</evidence>
<comment type="caution">
    <text evidence="1">The sequence shown here is derived from an EMBL/GenBank/DDBJ whole genome shotgun (WGS) entry which is preliminary data.</text>
</comment>
<gene>
    <name evidence="1" type="ORF">RRG08_062387</name>
</gene>